<accession>A0A382L0P9</accession>
<dbReference type="SUPFAM" id="SSF57863">
    <property type="entry name" value="ArfGap/RecO-like zinc finger"/>
    <property type="match status" value="1"/>
</dbReference>
<organism evidence="1">
    <name type="scientific">marine metagenome</name>
    <dbReference type="NCBI Taxonomy" id="408172"/>
    <lineage>
        <taxon>unclassified sequences</taxon>
        <taxon>metagenomes</taxon>
        <taxon>ecological metagenomes</taxon>
    </lineage>
</organism>
<dbReference type="InterPro" id="IPR003717">
    <property type="entry name" value="RecO"/>
</dbReference>
<dbReference type="GO" id="GO:0006310">
    <property type="term" value="P:DNA recombination"/>
    <property type="evidence" value="ECO:0007669"/>
    <property type="project" value="InterPro"/>
</dbReference>
<dbReference type="GO" id="GO:0006281">
    <property type="term" value="P:DNA repair"/>
    <property type="evidence" value="ECO:0007669"/>
    <property type="project" value="InterPro"/>
</dbReference>
<dbReference type="InterPro" id="IPR037278">
    <property type="entry name" value="ARFGAP/RecO"/>
</dbReference>
<sequence length="136" mass="15808">MTFLDLEIYKKSKIGIKRIKEISISKVLERIHYDINKSLLAVFIAEVLLKTLLEDKKEEPLFGYVETLVSELEEMDKVQNTFPLIFLINLSAYLGFYPSKENSELSFYDLQNGCFSEKAFTHNHFISGEDLQNFKA</sequence>
<dbReference type="Pfam" id="PF02565">
    <property type="entry name" value="RecO_C"/>
    <property type="match status" value="1"/>
</dbReference>
<reference evidence="1" key="1">
    <citation type="submission" date="2018-05" db="EMBL/GenBank/DDBJ databases">
        <authorList>
            <person name="Lanie J.A."/>
            <person name="Ng W.-L."/>
            <person name="Kazmierczak K.M."/>
            <person name="Andrzejewski T.M."/>
            <person name="Davidsen T.M."/>
            <person name="Wayne K.J."/>
            <person name="Tettelin H."/>
            <person name="Glass J.I."/>
            <person name="Rusch D."/>
            <person name="Podicherti R."/>
            <person name="Tsui H.-C.T."/>
            <person name="Winkler M.E."/>
        </authorList>
    </citation>
    <scope>NUCLEOTIDE SEQUENCE</scope>
</reference>
<dbReference type="EMBL" id="UINC01084179">
    <property type="protein sequence ID" value="SVC30574.1"/>
    <property type="molecule type" value="Genomic_DNA"/>
</dbReference>
<evidence type="ECO:0000313" key="1">
    <source>
        <dbReference type="EMBL" id="SVC30574.1"/>
    </source>
</evidence>
<proteinExistence type="predicted"/>
<gene>
    <name evidence="1" type="ORF">METZ01_LOCUS283428</name>
</gene>
<protein>
    <submittedName>
        <fullName evidence="1">Uncharacterized protein</fullName>
    </submittedName>
</protein>
<feature type="non-terminal residue" evidence="1">
    <location>
        <position position="136"/>
    </location>
</feature>
<dbReference type="AlphaFoldDB" id="A0A382L0P9"/>
<name>A0A382L0P9_9ZZZZ</name>